<dbReference type="NCBIfam" id="NF007244">
    <property type="entry name" value="PRK09687.1"/>
    <property type="match status" value="1"/>
</dbReference>
<dbReference type="EMBL" id="VOHS01000057">
    <property type="protein sequence ID" value="TWV93315.1"/>
    <property type="molecule type" value="Genomic_DNA"/>
</dbReference>
<dbReference type="InterPro" id="IPR011989">
    <property type="entry name" value="ARM-like"/>
</dbReference>
<reference evidence="1 2" key="1">
    <citation type="submission" date="2019-08" db="EMBL/GenBank/DDBJ databases">
        <title>Whole genome sequencing of chitin degrading bacteria Chitinophaga pinensis YS16.</title>
        <authorList>
            <person name="Singh R.P."/>
            <person name="Manchanda G."/>
            <person name="Maurya I.K."/>
            <person name="Joshi N.K."/>
            <person name="Srivastava A.K."/>
        </authorList>
    </citation>
    <scope>NUCLEOTIDE SEQUENCE [LARGE SCALE GENOMIC DNA]</scope>
    <source>
        <strain evidence="1 2">YS-16</strain>
    </source>
</reference>
<accession>A0A5C6LM90</accession>
<organism evidence="1 2">
    <name type="scientific">Chitinophaga pinensis</name>
    <dbReference type="NCBI Taxonomy" id="79329"/>
    <lineage>
        <taxon>Bacteria</taxon>
        <taxon>Pseudomonadati</taxon>
        <taxon>Bacteroidota</taxon>
        <taxon>Chitinophagia</taxon>
        <taxon>Chitinophagales</taxon>
        <taxon>Chitinophagaceae</taxon>
        <taxon>Chitinophaga</taxon>
    </lineage>
</organism>
<dbReference type="SUPFAM" id="SSF48371">
    <property type="entry name" value="ARM repeat"/>
    <property type="match status" value="1"/>
</dbReference>
<comment type="caution">
    <text evidence="1">The sequence shown here is derived from an EMBL/GenBank/DDBJ whole genome shotgun (WGS) entry which is preliminary data.</text>
</comment>
<sequence>MSRNDWTNDKLFERLINNQSTRTYWDNIKALCARPEKAVFKRCATLVKSSEKRERRIGIDVLSQLGGMERPFQSETLAIYLRILPKETDLKVLESLLHAIGHNNNGMDNTGAEKIAALKTHRYAVIRFGVACALKGVDKPAAIDTLITLSADKDSDIRDWATFALGSQINRNNKAIREALWARTNDGNEDTRMEAIVGLAVRKDLRVQDLIRKELQRGDAGTLLFEAITELGTKEFLPDLKKLHKQSANDTTIHPTWRMKLEEAIATLQLSA</sequence>
<dbReference type="Proteomes" id="UP000318815">
    <property type="component" value="Unassembled WGS sequence"/>
</dbReference>
<proteinExistence type="predicted"/>
<dbReference type="Gene3D" id="1.25.10.10">
    <property type="entry name" value="Leucine-rich Repeat Variant"/>
    <property type="match status" value="1"/>
</dbReference>
<dbReference type="InterPro" id="IPR016024">
    <property type="entry name" value="ARM-type_fold"/>
</dbReference>
<evidence type="ECO:0000313" key="2">
    <source>
        <dbReference type="Proteomes" id="UP000318815"/>
    </source>
</evidence>
<dbReference type="AlphaFoldDB" id="A0A5C6LM90"/>
<dbReference type="RefSeq" id="WP_146308014.1">
    <property type="nucleotide sequence ID" value="NZ_VOHS01000057.1"/>
</dbReference>
<evidence type="ECO:0000313" key="1">
    <source>
        <dbReference type="EMBL" id="TWV93315.1"/>
    </source>
</evidence>
<evidence type="ECO:0008006" key="3">
    <source>
        <dbReference type="Google" id="ProtNLM"/>
    </source>
</evidence>
<dbReference type="OrthoDB" id="278248at2"/>
<name>A0A5C6LM90_9BACT</name>
<gene>
    <name evidence="1" type="ORF">FEF09_27200</name>
</gene>
<protein>
    <recommendedName>
        <fullName evidence="3">HEAT repeat domain-containing protein</fullName>
    </recommendedName>
</protein>
<keyword evidence="2" id="KW-1185">Reference proteome</keyword>